<sequence>MSCISLATAPVRNPKLAVQNHVPDTASSPTTEISHHEDGLLRRFSQTTLERHASKAKKRGGSLFGFLSVKEPSTHALEQFAEYQRKQEPTGVKMPVTAPRVSSKWDALPLEQHKVEGFTQHGSHHASTPNGTRRQAHNSNNNTATPRSPSSSSPHALRAPNPALSPTATQSHPAPTSSATPTQQASKSGHLPPTTITSSTTRQKNAPPFLPAAQNLAAIAPWAEPPSPDARPPRPRRTTATDAALPPEVYFPETSEAFLVSGAQAAGLGRGNDGSSALASPSTSTAVAQKLPPASATATACLRAASGPATPTGPGRTSALGRSSSRSTTTGTASTTSTTTKVEMSSTQRPDEKKRKGRFGKLAGKR</sequence>
<organism evidence="2 3">
    <name type="scientific">Aplosporella prunicola CBS 121167</name>
    <dbReference type="NCBI Taxonomy" id="1176127"/>
    <lineage>
        <taxon>Eukaryota</taxon>
        <taxon>Fungi</taxon>
        <taxon>Dikarya</taxon>
        <taxon>Ascomycota</taxon>
        <taxon>Pezizomycotina</taxon>
        <taxon>Dothideomycetes</taxon>
        <taxon>Dothideomycetes incertae sedis</taxon>
        <taxon>Botryosphaeriales</taxon>
        <taxon>Aplosporellaceae</taxon>
        <taxon>Aplosporella</taxon>
    </lineage>
</organism>
<protein>
    <submittedName>
        <fullName evidence="2">Uncharacterized protein</fullName>
    </submittedName>
</protein>
<feature type="region of interest" description="Disordered" evidence="1">
    <location>
        <begin position="222"/>
        <end position="245"/>
    </location>
</feature>
<dbReference type="RefSeq" id="XP_033402161.1">
    <property type="nucleotide sequence ID" value="XM_033542819.1"/>
</dbReference>
<feature type="compositionally biased region" description="Polar residues" evidence="1">
    <location>
        <begin position="164"/>
        <end position="187"/>
    </location>
</feature>
<dbReference type="EMBL" id="ML995475">
    <property type="protein sequence ID" value="KAF2146452.1"/>
    <property type="molecule type" value="Genomic_DNA"/>
</dbReference>
<evidence type="ECO:0000313" key="2">
    <source>
        <dbReference type="EMBL" id="KAF2146452.1"/>
    </source>
</evidence>
<evidence type="ECO:0000256" key="1">
    <source>
        <dbReference type="SAM" id="MobiDB-lite"/>
    </source>
</evidence>
<feature type="compositionally biased region" description="Low complexity" evidence="1">
    <location>
        <begin position="138"/>
        <end position="154"/>
    </location>
</feature>
<dbReference type="Proteomes" id="UP000799438">
    <property type="component" value="Unassembled WGS sequence"/>
</dbReference>
<feature type="compositionally biased region" description="Basic residues" evidence="1">
    <location>
        <begin position="355"/>
        <end position="366"/>
    </location>
</feature>
<accession>A0A6A6BQQ1</accession>
<feature type="compositionally biased region" description="Low complexity" evidence="1">
    <location>
        <begin position="275"/>
        <end position="306"/>
    </location>
</feature>
<reference evidence="2" key="1">
    <citation type="journal article" date="2020" name="Stud. Mycol.">
        <title>101 Dothideomycetes genomes: a test case for predicting lifestyles and emergence of pathogens.</title>
        <authorList>
            <person name="Haridas S."/>
            <person name="Albert R."/>
            <person name="Binder M."/>
            <person name="Bloem J."/>
            <person name="Labutti K."/>
            <person name="Salamov A."/>
            <person name="Andreopoulos B."/>
            <person name="Baker S."/>
            <person name="Barry K."/>
            <person name="Bills G."/>
            <person name="Bluhm B."/>
            <person name="Cannon C."/>
            <person name="Castanera R."/>
            <person name="Culley D."/>
            <person name="Daum C."/>
            <person name="Ezra D."/>
            <person name="Gonzalez J."/>
            <person name="Henrissat B."/>
            <person name="Kuo A."/>
            <person name="Liang C."/>
            <person name="Lipzen A."/>
            <person name="Lutzoni F."/>
            <person name="Magnuson J."/>
            <person name="Mondo S."/>
            <person name="Nolan M."/>
            <person name="Ohm R."/>
            <person name="Pangilinan J."/>
            <person name="Park H.-J."/>
            <person name="Ramirez L."/>
            <person name="Alfaro M."/>
            <person name="Sun H."/>
            <person name="Tritt A."/>
            <person name="Yoshinaga Y."/>
            <person name="Zwiers L.-H."/>
            <person name="Turgeon B."/>
            <person name="Goodwin S."/>
            <person name="Spatafora J."/>
            <person name="Crous P."/>
            <person name="Grigoriev I."/>
        </authorList>
    </citation>
    <scope>NUCLEOTIDE SEQUENCE</scope>
    <source>
        <strain evidence="2">CBS 121167</strain>
    </source>
</reference>
<dbReference type="OrthoDB" id="4117770at2759"/>
<proteinExistence type="predicted"/>
<feature type="region of interest" description="Disordered" evidence="1">
    <location>
        <begin position="266"/>
        <end position="366"/>
    </location>
</feature>
<name>A0A6A6BQQ1_9PEZI</name>
<feature type="compositionally biased region" description="Low complexity" evidence="1">
    <location>
        <begin position="315"/>
        <end position="340"/>
    </location>
</feature>
<dbReference type="AlphaFoldDB" id="A0A6A6BQQ1"/>
<gene>
    <name evidence="2" type="ORF">K452DRAFT_304426</name>
</gene>
<feature type="compositionally biased region" description="Polar residues" evidence="1">
    <location>
        <begin position="194"/>
        <end position="204"/>
    </location>
</feature>
<dbReference type="GeneID" id="54300316"/>
<feature type="region of interest" description="Disordered" evidence="1">
    <location>
        <begin position="118"/>
        <end position="207"/>
    </location>
</feature>
<keyword evidence="3" id="KW-1185">Reference proteome</keyword>
<evidence type="ECO:0000313" key="3">
    <source>
        <dbReference type="Proteomes" id="UP000799438"/>
    </source>
</evidence>